<dbReference type="EMBL" id="JAJSOF020000031">
    <property type="protein sequence ID" value="KAJ4431692.1"/>
    <property type="molecule type" value="Genomic_DNA"/>
</dbReference>
<dbReference type="Gene3D" id="3.30.420.10">
    <property type="entry name" value="Ribonuclease H-like superfamily/Ribonuclease H"/>
    <property type="match status" value="1"/>
</dbReference>
<reference evidence="1 2" key="1">
    <citation type="journal article" date="2022" name="Allergy">
        <title>Genome assembly and annotation of Periplaneta americana reveal a comprehensive cockroach allergen profile.</title>
        <authorList>
            <person name="Wang L."/>
            <person name="Xiong Q."/>
            <person name="Saelim N."/>
            <person name="Wang L."/>
            <person name="Nong W."/>
            <person name="Wan A.T."/>
            <person name="Shi M."/>
            <person name="Liu X."/>
            <person name="Cao Q."/>
            <person name="Hui J.H.L."/>
            <person name="Sookrung N."/>
            <person name="Leung T.F."/>
            <person name="Tungtrongchitr A."/>
            <person name="Tsui S.K.W."/>
        </authorList>
    </citation>
    <scope>NUCLEOTIDE SEQUENCE [LARGE SCALE GENOMIC DNA]</scope>
    <source>
        <strain evidence="1">PWHHKU_190912</strain>
    </source>
</reference>
<comment type="caution">
    <text evidence="1">The sequence shown here is derived from an EMBL/GenBank/DDBJ whole genome shotgun (WGS) entry which is preliminary data.</text>
</comment>
<keyword evidence="2" id="KW-1185">Reference proteome</keyword>
<sequence length="138" mass="15635">MWLRITFQRSSERQGANWDVIRRAKSPDLDARYLLPSSAALLHSTLPVNKNTLTPVLVEIGLDQRLSALAEMGKGSPDFYLWGYLKNRVYKNRPRSFAELHEAIGNEISNIDEENVTEYGATGTMCMDADGRHCQHLL</sequence>
<organism evidence="1 2">
    <name type="scientific">Periplaneta americana</name>
    <name type="common">American cockroach</name>
    <name type="synonym">Blatta americana</name>
    <dbReference type="NCBI Taxonomy" id="6978"/>
    <lineage>
        <taxon>Eukaryota</taxon>
        <taxon>Metazoa</taxon>
        <taxon>Ecdysozoa</taxon>
        <taxon>Arthropoda</taxon>
        <taxon>Hexapoda</taxon>
        <taxon>Insecta</taxon>
        <taxon>Pterygota</taxon>
        <taxon>Neoptera</taxon>
        <taxon>Polyneoptera</taxon>
        <taxon>Dictyoptera</taxon>
        <taxon>Blattodea</taxon>
        <taxon>Blattoidea</taxon>
        <taxon>Blattidae</taxon>
        <taxon>Blattinae</taxon>
        <taxon>Periplaneta</taxon>
    </lineage>
</organism>
<dbReference type="Proteomes" id="UP001148838">
    <property type="component" value="Unassembled WGS sequence"/>
</dbReference>
<accession>A0ABQ8SDH9</accession>
<evidence type="ECO:0000313" key="2">
    <source>
        <dbReference type="Proteomes" id="UP001148838"/>
    </source>
</evidence>
<gene>
    <name evidence="1" type="ORF">ANN_20294</name>
</gene>
<name>A0ABQ8SDH9_PERAM</name>
<evidence type="ECO:0000313" key="1">
    <source>
        <dbReference type="EMBL" id="KAJ4431692.1"/>
    </source>
</evidence>
<protein>
    <submittedName>
        <fullName evidence="1">Uncharacterized protein</fullName>
    </submittedName>
</protein>
<dbReference type="InterPro" id="IPR036397">
    <property type="entry name" value="RNaseH_sf"/>
</dbReference>
<proteinExistence type="predicted"/>